<accession>M1CNL5</accession>
<keyword evidence="3" id="KW-1185">Reference proteome</keyword>
<feature type="transmembrane region" description="Helical" evidence="1">
    <location>
        <begin position="43"/>
        <end position="60"/>
    </location>
</feature>
<sequence>MEAVYGATIYNIWIAMNKKNFQGQNVNTNHVMQQVQNVIRKRVRYGYCCCTLLVLLYGAMEV</sequence>
<dbReference type="AlphaFoldDB" id="M1CNL5"/>
<evidence type="ECO:0000313" key="2">
    <source>
        <dbReference type="EnsemblPlants" id="PGSC0003DMT400071350"/>
    </source>
</evidence>
<keyword evidence="1" id="KW-1133">Transmembrane helix</keyword>
<evidence type="ECO:0000313" key="3">
    <source>
        <dbReference type="Proteomes" id="UP000011115"/>
    </source>
</evidence>
<keyword evidence="1" id="KW-0472">Membrane</keyword>
<organism evidence="2 3">
    <name type="scientific">Solanum tuberosum</name>
    <name type="common">Potato</name>
    <dbReference type="NCBI Taxonomy" id="4113"/>
    <lineage>
        <taxon>Eukaryota</taxon>
        <taxon>Viridiplantae</taxon>
        <taxon>Streptophyta</taxon>
        <taxon>Embryophyta</taxon>
        <taxon>Tracheophyta</taxon>
        <taxon>Spermatophyta</taxon>
        <taxon>Magnoliopsida</taxon>
        <taxon>eudicotyledons</taxon>
        <taxon>Gunneridae</taxon>
        <taxon>Pentapetalae</taxon>
        <taxon>asterids</taxon>
        <taxon>lamiids</taxon>
        <taxon>Solanales</taxon>
        <taxon>Solanaceae</taxon>
        <taxon>Solanoideae</taxon>
        <taxon>Solaneae</taxon>
        <taxon>Solanum</taxon>
    </lineage>
</organism>
<dbReference type="Proteomes" id="UP000011115">
    <property type="component" value="Unassembled WGS sequence"/>
</dbReference>
<dbReference type="EnsemblPlants" id="PGSC0003DMT400071350">
    <property type="protein sequence ID" value="PGSC0003DMT400071350"/>
    <property type="gene ID" value="PGSC0003DMG400027760"/>
</dbReference>
<name>M1CNL5_SOLTU</name>
<dbReference type="Gramene" id="PGSC0003DMT400071350">
    <property type="protein sequence ID" value="PGSC0003DMT400071350"/>
    <property type="gene ID" value="PGSC0003DMG400027760"/>
</dbReference>
<keyword evidence="1" id="KW-0812">Transmembrane</keyword>
<evidence type="ECO:0000256" key="1">
    <source>
        <dbReference type="SAM" id="Phobius"/>
    </source>
</evidence>
<reference evidence="2" key="2">
    <citation type="submission" date="2015-06" db="UniProtKB">
        <authorList>
            <consortium name="EnsemblPlants"/>
        </authorList>
    </citation>
    <scope>IDENTIFICATION</scope>
    <source>
        <strain evidence="2">DM1-3 516 R44</strain>
    </source>
</reference>
<reference evidence="3" key="1">
    <citation type="journal article" date="2011" name="Nature">
        <title>Genome sequence and analysis of the tuber crop potato.</title>
        <authorList>
            <consortium name="The Potato Genome Sequencing Consortium"/>
        </authorList>
    </citation>
    <scope>NUCLEOTIDE SEQUENCE [LARGE SCALE GENOMIC DNA]</scope>
    <source>
        <strain evidence="3">cv. DM1-3 516 R44</strain>
    </source>
</reference>
<dbReference type="HOGENOM" id="CLU_2908554_0_0_1"/>
<dbReference type="PaxDb" id="4113-PGSC0003DMT400071350"/>
<dbReference type="InParanoid" id="M1CNL5"/>
<proteinExistence type="predicted"/>
<protein>
    <submittedName>
        <fullName evidence="2">Uncharacterized protein</fullName>
    </submittedName>
</protein>